<keyword evidence="2 4" id="KW-0648">Protein biosynthesis</keyword>
<reference evidence="6 7" key="1">
    <citation type="submission" date="2017-04" db="EMBL/GenBank/DDBJ databases">
        <authorList>
            <person name="Veseli I.A."/>
            <person name="Tang C."/>
            <person name="Pombert J.-F."/>
        </authorList>
    </citation>
    <scope>NUCLEOTIDE SEQUENCE [LARGE SCALE GENOMIC DNA]</scope>
    <source>
        <strain evidence="6 7">ATCC 700373</strain>
    </source>
</reference>
<comment type="similarity">
    <text evidence="1 4">Belongs to the prolyl-tRNA editing family. YbaK/EbsC subfamily.</text>
</comment>
<evidence type="ECO:0000256" key="3">
    <source>
        <dbReference type="ARBA" id="ARBA00023239"/>
    </source>
</evidence>
<evidence type="ECO:0000313" key="6">
    <source>
        <dbReference type="EMBL" id="ARJ51235.1"/>
    </source>
</evidence>
<protein>
    <recommendedName>
        <fullName evidence="4">Cys-tRNA(Pro)/Cys-tRNA(Cys) deacylase</fullName>
        <ecNumber evidence="4">4.2.-.-</ecNumber>
    </recommendedName>
</protein>
<organism evidence="6 7">
    <name type="scientific">Staphylococcus lutrae</name>
    <dbReference type="NCBI Taxonomy" id="155085"/>
    <lineage>
        <taxon>Bacteria</taxon>
        <taxon>Bacillati</taxon>
        <taxon>Bacillota</taxon>
        <taxon>Bacilli</taxon>
        <taxon>Bacillales</taxon>
        <taxon>Staphylococcaceae</taxon>
        <taxon>Staphylococcus</taxon>
    </lineage>
</organism>
<dbReference type="GO" id="GO:0016829">
    <property type="term" value="F:lyase activity"/>
    <property type="evidence" value="ECO:0007669"/>
    <property type="project" value="UniProtKB-KW"/>
</dbReference>
<dbReference type="InterPro" id="IPR004369">
    <property type="entry name" value="Prolyl-tRNA_editing_YbaK/EbsC"/>
</dbReference>
<dbReference type="GO" id="GO:0002161">
    <property type="term" value="F:aminoacyl-tRNA deacylase activity"/>
    <property type="evidence" value="ECO:0007669"/>
    <property type="project" value="InterPro"/>
</dbReference>
<dbReference type="NCBIfam" id="TIGR00011">
    <property type="entry name" value="YbaK_EbsC"/>
    <property type="match status" value="1"/>
</dbReference>
<evidence type="ECO:0000256" key="4">
    <source>
        <dbReference type="PIRNR" id="PIRNR006181"/>
    </source>
</evidence>
<evidence type="ECO:0000256" key="1">
    <source>
        <dbReference type="ARBA" id="ARBA00009798"/>
    </source>
</evidence>
<dbReference type="RefSeq" id="WP_085237707.1">
    <property type="nucleotide sequence ID" value="NZ_CP020773.1"/>
</dbReference>
<keyword evidence="7" id="KW-1185">Reference proteome</keyword>
<dbReference type="Gene3D" id="3.90.960.10">
    <property type="entry name" value="YbaK/aminoacyl-tRNA synthetase-associated domain"/>
    <property type="match status" value="1"/>
</dbReference>
<dbReference type="PANTHER" id="PTHR30411:SF0">
    <property type="entry name" value="CYS-TRNA(PRO)_CYS-TRNA(CYS) DEACYLASE YBAK"/>
    <property type="match status" value="1"/>
</dbReference>
<proteinExistence type="inferred from homology"/>
<dbReference type="KEGG" id="slz:B5P37_07900"/>
<name>A0AAC9RUP3_9STAP</name>
<dbReference type="AlphaFoldDB" id="A0AAC9RUP3"/>
<dbReference type="SUPFAM" id="SSF55826">
    <property type="entry name" value="YbaK/ProRS associated domain"/>
    <property type="match status" value="1"/>
</dbReference>
<evidence type="ECO:0000256" key="2">
    <source>
        <dbReference type="ARBA" id="ARBA00022917"/>
    </source>
</evidence>
<sequence>MVKQKKTNAMRQLDRAKVTYEVRTFEVGGAHMDGREVAERIAATTEEVYKTLVLENDRHEHFVFVIPVAAHLDMKAAASAVGEKKLHLMPLDDLKKVTGYVRGGCSPIGMKTHFPTVVDATVQAQQRIFVSAGLRGVQMGLAPEALITMSRATVSHVIQ</sequence>
<dbReference type="EC" id="4.2.-.-" evidence="4"/>
<dbReference type="CDD" id="cd00002">
    <property type="entry name" value="YbaK_deacylase"/>
    <property type="match status" value="1"/>
</dbReference>
<feature type="domain" description="YbaK/aminoacyl-tRNA synthetase-associated" evidence="5">
    <location>
        <begin position="36"/>
        <end position="147"/>
    </location>
</feature>
<dbReference type="InterPro" id="IPR007214">
    <property type="entry name" value="YbaK/aa-tRNA-synth-assoc-dom"/>
</dbReference>
<dbReference type="PIRSF" id="PIRSF006181">
    <property type="entry name" value="EbsC_YbaK"/>
    <property type="match status" value="1"/>
</dbReference>
<dbReference type="GO" id="GO:0006412">
    <property type="term" value="P:translation"/>
    <property type="evidence" value="ECO:0007669"/>
    <property type="project" value="UniProtKB-KW"/>
</dbReference>
<dbReference type="InterPro" id="IPR036754">
    <property type="entry name" value="YbaK/aa-tRNA-synt-asso_dom_sf"/>
</dbReference>
<dbReference type="EMBL" id="CP020773">
    <property type="protein sequence ID" value="ARJ51235.1"/>
    <property type="molecule type" value="Genomic_DNA"/>
</dbReference>
<dbReference type="Pfam" id="PF04073">
    <property type="entry name" value="tRNA_edit"/>
    <property type="match status" value="1"/>
</dbReference>
<gene>
    <name evidence="6" type="ORF">B5P37_07900</name>
</gene>
<evidence type="ECO:0000313" key="7">
    <source>
        <dbReference type="Proteomes" id="UP000242864"/>
    </source>
</evidence>
<dbReference type="Proteomes" id="UP000242864">
    <property type="component" value="Chromosome"/>
</dbReference>
<evidence type="ECO:0000259" key="5">
    <source>
        <dbReference type="Pfam" id="PF04073"/>
    </source>
</evidence>
<keyword evidence="3 4" id="KW-0456">Lyase</keyword>
<accession>A0AAC9RUP3</accession>
<dbReference type="PANTHER" id="PTHR30411">
    <property type="entry name" value="CYTOPLASMIC PROTEIN"/>
    <property type="match status" value="1"/>
</dbReference>